<dbReference type="SUPFAM" id="SSF54928">
    <property type="entry name" value="RNA-binding domain, RBD"/>
    <property type="match status" value="1"/>
</dbReference>
<reference evidence="2" key="1">
    <citation type="journal article" date="2014" name="Nat. Commun.">
        <title>The emerging biofuel crop Camelina sativa retains a highly undifferentiated hexaploid genome structure.</title>
        <authorList>
            <person name="Kagale S."/>
            <person name="Koh C."/>
            <person name="Nixon J."/>
            <person name="Bollina V."/>
            <person name="Clarke W.E."/>
            <person name="Tuteja R."/>
            <person name="Spillane C."/>
            <person name="Robinson S.J."/>
            <person name="Links M.G."/>
            <person name="Clarke C."/>
            <person name="Higgins E.E."/>
            <person name="Huebert T."/>
            <person name="Sharpe A.G."/>
            <person name="Parkin I.A."/>
        </authorList>
    </citation>
    <scope>NUCLEOTIDE SEQUENCE [LARGE SCALE GENOMIC DNA]</scope>
    <source>
        <strain evidence="2">cv. DH55</strain>
    </source>
</reference>
<proteinExistence type="predicted"/>
<name>A0ABM0XG15_CAMSA</name>
<protein>
    <submittedName>
        <fullName evidence="3">Nucleolin 1-like</fullName>
    </submittedName>
</protein>
<gene>
    <name evidence="3" type="primary">LOC104763791</name>
</gene>
<keyword evidence="2" id="KW-1185">Reference proteome</keyword>
<dbReference type="InterPro" id="IPR035979">
    <property type="entry name" value="RBD_domain_sf"/>
</dbReference>
<dbReference type="InterPro" id="IPR012677">
    <property type="entry name" value="Nucleotide-bd_a/b_plait_sf"/>
</dbReference>
<accession>A0ABM0XG15</accession>
<organism evidence="2 3">
    <name type="scientific">Camelina sativa</name>
    <name type="common">False flax</name>
    <name type="synonym">Myagrum sativum</name>
    <dbReference type="NCBI Taxonomy" id="90675"/>
    <lineage>
        <taxon>Eukaryota</taxon>
        <taxon>Viridiplantae</taxon>
        <taxon>Streptophyta</taxon>
        <taxon>Embryophyta</taxon>
        <taxon>Tracheophyta</taxon>
        <taxon>Spermatophyta</taxon>
        <taxon>Magnoliopsida</taxon>
        <taxon>eudicotyledons</taxon>
        <taxon>Gunneridae</taxon>
        <taxon>Pentapetalae</taxon>
        <taxon>rosids</taxon>
        <taxon>malvids</taxon>
        <taxon>Brassicales</taxon>
        <taxon>Brassicaceae</taxon>
        <taxon>Camelineae</taxon>
        <taxon>Camelina</taxon>
    </lineage>
</organism>
<dbReference type="GeneID" id="104763791"/>
<sequence length="129" mass="14212">MTVCGGDPHTAESIKHARSERTVVVEGYDTSLPEIDLQIGLTKYFSSCGEVNRVTIPAWKAYVSIRGEGAVTKARELSGRDVGGWNITVVRVLPPLLAKKNFPTSSRSHPKVNIRRPAPIAKRMQKTKE</sequence>
<feature type="region of interest" description="Disordered" evidence="1">
    <location>
        <begin position="101"/>
        <end position="129"/>
    </location>
</feature>
<evidence type="ECO:0000256" key="1">
    <source>
        <dbReference type="SAM" id="MobiDB-lite"/>
    </source>
</evidence>
<reference evidence="3" key="2">
    <citation type="submission" date="2025-08" db="UniProtKB">
        <authorList>
            <consortium name="RefSeq"/>
        </authorList>
    </citation>
    <scope>IDENTIFICATION</scope>
    <source>
        <tissue evidence="3">Leaf</tissue>
    </source>
</reference>
<dbReference type="Gene3D" id="3.30.70.330">
    <property type="match status" value="1"/>
</dbReference>
<evidence type="ECO:0000313" key="2">
    <source>
        <dbReference type="Proteomes" id="UP000694864"/>
    </source>
</evidence>
<dbReference type="RefSeq" id="XP_010485475.1">
    <property type="nucleotide sequence ID" value="XM_010487173.1"/>
</dbReference>
<evidence type="ECO:0000313" key="3">
    <source>
        <dbReference type="RefSeq" id="XP_010485475.1"/>
    </source>
</evidence>
<dbReference type="Proteomes" id="UP000694864">
    <property type="component" value="Chromosome 19"/>
</dbReference>